<comment type="caution">
    <text evidence="1">The sequence shown here is derived from an EMBL/GenBank/DDBJ whole genome shotgun (WGS) entry which is preliminary data.</text>
</comment>
<reference evidence="1" key="1">
    <citation type="submission" date="2017-04" db="EMBL/GenBank/DDBJ databases">
        <authorList>
            <person name="Varghese N."/>
            <person name="Submissions S."/>
        </authorList>
    </citation>
    <scope>NUCLEOTIDE SEQUENCE</scope>
    <source>
        <strain evidence="1">WTE2008</strain>
    </source>
</reference>
<accession>A0AC61PQ55</accession>
<keyword evidence="2" id="KW-1185">Reference proteome</keyword>
<organism evidence="1 2">
    <name type="scientific">Aristaeella lactis</name>
    <dbReference type="NCBI Taxonomy" id="3046383"/>
    <lineage>
        <taxon>Bacteria</taxon>
        <taxon>Bacillati</taxon>
        <taxon>Bacillota</taxon>
        <taxon>Clostridia</taxon>
        <taxon>Eubacteriales</taxon>
        <taxon>Aristaeellaceae</taxon>
        <taxon>Aristaeella</taxon>
    </lineage>
</organism>
<sequence length="263" mass="28901">MPWYNPDDHSAPVIDPVSQIKSKYPGMQVPVLPARAVVFCLGKGIPVLKEHYSCFQIMEKLPGFITHSEVLGINGIPGVCFLHGGYAAPQITCTIETLRVLGVQEVILVGLCGGFGENLSVGDILLPEKIWSEEGASLHYLESPGFAQVTPPAPFDSIASFFMEKGYQVCRKSTVTTDAVYRQTWSKEQRWREMGCVAVDMEASALVNISNLYGIRNTVILMVSDRHPLSADSPAWEWGGADFGEMTRRFILDCVAYAVEPGK</sequence>
<evidence type="ECO:0000313" key="2">
    <source>
        <dbReference type="Proteomes" id="UP000192328"/>
    </source>
</evidence>
<proteinExistence type="predicted"/>
<protein>
    <submittedName>
        <fullName evidence="1">Phosphorylase superfamily protein</fullName>
    </submittedName>
</protein>
<gene>
    <name evidence="1" type="ORF">SAMN06297397_2973</name>
</gene>
<dbReference type="Proteomes" id="UP000192328">
    <property type="component" value="Unassembled WGS sequence"/>
</dbReference>
<dbReference type="EMBL" id="FWXZ01000008">
    <property type="protein sequence ID" value="SMC88329.1"/>
    <property type="molecule type" value="Genomic_DNA"/>
</dbReference>
<evidence type="ECO:0000313" key="1">
    <source>
        <dbReference type="EMBL" id="SMC88329.1"/>
    </source>
</evidence>
<name>A0AC61PQ55_9FIRM</name>